<feature type="transmembrane region" description="Helical" evidence="1">
    <location>
        <begin position="89"/>
        <end position="112"/>
    </location>
</feature>
<dbReference type="GO" id="GO:0003824">
    <property type="term" value="F:catalytic activity"/>
    <property type="evidence" value="ECO:0007669"/>
    <property type="project" value="InterPro"/>
</dbReference>
<proteinExistence type="predicted"/>
<keyword evidence="1" id="KW-0812">Transmembrane</keyword>
<organism evidence="3 4">
    <name type="scientific">Glycomyces algeriensis</name>
    <dbReference type="NCBI Taxonomy" id="256037"/>
    <lineage>
        <taxon>Bacteria</taxon>
        <taxon>Bacillati</taxon>
        <taxon>Actinomycetota</taxon>
        <taxon>Actinomycetes</taxon>
        <taxon>Glycomycetales</taxon>
        <taxon>Glycomycetaceae</taxon>
        <taxon>Glycomyces</taxon>
    </lineage>
</organism>
<reference evidence="3" key="1">
    <citation type="submission" date="2022-12" db="EMBL/GenBank/DDBJ databases">
        <title>Reference genome sequencing for broad-spectrum identification of bacterial and archaeal isolates by mass spectrometry.</title>
        <authorList>
            <person name="Sekiguchi Y."/>
            <person name="Tourlousse D.M."/>
        </authorList>
    </citation>
    <scope>NUCLEOTIDE SEQUENCE</scope>
    <source>
        <strain evidence="3">LLR39Z86</strain>
    </source>
</reference>
<accession>A0A9W6GAF0</accession>
<evidence type="ECO:0000256" key="1">
    <source>
        <dbReference type="SAM" id="Phobius"/>
    </source>
</evidence>
<dbReference type="InterPro" id="IPR036691">
    <property type="entry name" value="Endo/exonu/phosph_ase_sf"/>
</dbReference>
<evidence type="ECO:0000259" key="2">
    <source>
        <dbReference type="Pfam" id="PF03372"/>
    </source>
</evidence>
<keyword evidence="4" id="KW-1185">Reference proteome</keyword>
<dbReference type="AlphaFoldDB" id="A0A9W6GAF0"/>
<dbReference type="InterPro" id="IPR005135">
    <property type="entry name" value="Endo/exonuclease/phosphatase"/>
</dbReference>
<sequence>MSLTENPAPAPTTEDAAPKKPRRLRRLGVRLVVGLTVSWAAFLVAHLVLAGRVWWWSLIEMVPPFALLVPPLLLALCAMALARGKRWRLWIVHLAVFAIAYPIAGINLSALFTGPPGEGTADVSVFTWNADYWHYRWDDADEFYDYLLAQDADVYLLTEYLTRTDRVEIIDDEAALREHFPDYELVIASEMVTLSRFPIVESEALDTEALIDEGDPGAPPADDPWREYWTTKILRTDIDVDGQVVSMYNLHLSVPVPTGEASPLSADFYEYVRSQYQRRTSQFTVLNEDIDANPHPVFIGGDLNSTILSAGVASLRDRLDCPDPDSVMPVSWPSIRFPFPKWWRLDWVCTGPGLGVAEYAIVSSEGLSDHDAQMVGLDIR</sequence>
<dbReference type="Pfam" id="PF03372">
    <property type="entry name" value="Exo_endo_phos"/>
    <property type="match status" value="1"/>
</dbReference>
<feature type="domain" description="Endonuclease/exonuclease/phosphatase" evidence="2">
    <location>
        <begin position="140"/>
        <end position="370"/>
    </location>
</feature>
<evidence type="ECO:0000313" key="3">
    <source>
        <dbReference type="EMBL" id="GLI43237.1"/>
    </source>
</evidence>
<name>A0A9W6GAF0_9ACTN</name>
<feature type="transmembrane region" description="Helical" evidence="1">
    <location>
        <begin position="61"/>
        <end position="82"/>
    </location>
</feature>
<feature type="transmembrane region" description="Helical" evidence="1">
    <location>
        <begin position="27"/>
        <end position="49"/>
    </location>
</feature>
<comment type="caution">
    <text evidence="3">The sequence shown here is derived from an EMBL/GenBank/DDBJ whole genome shotgun (WGS) entry which is preliminary data.</text>
</comment>
<dbReference type="SUPFAM" id="SSF56219">
    <property type="entry name" value="DNase I-like"/>
    <property type="match status" value="1"/>
</dbReference>
<gene>
    <name evidence="3" type="ORF">GALLR39Z86_30870</name>
</gene>
<keyword evidence="1" id="KW-0472">Membrane</keyword>
<evidence type="ECO:0000313" key="4">
    <source>
        <dbReference type="Proteomes" id="UP001144313"/>
    </source>
</evidence>
<dbReference type="Gene3D" id="3.60.10.10">
    <property type="entry name" value="Endonuclease/exonuclease/phosphatase"/>
    <property type="match status" value="1"/>
</dbReference>
<protein>
    <recommendedName>
        <fullName evidence="2">Endonuclease/exonuclease/phosphatase domain-containing protein</fullName>
    </recommendedName>
</protein>
<dbReference type="RefSeq" id="WP_281846599.1">
    <property type="nucleotide sequence ID" value="NZ_BAAAOL010000017.1"/>
</dbReference>
<keyword evidence="1" id="KW-1133">Transmembrane helix</keyword>
<dbReference type="EMBL" id="BSDT01000001">
    <property type="protein sequence ID" value="GLI43237.1"/>
    <property type="molecule type" value="Genomic_DNA"/>
</dbReference>
<dbReference type="Proteomes" id="UP001144313">
    <property type="component" value="Unassembled WGS sequence"/>
</dbReference>